<comment type="similarity">
    <text evidence="2">Belongs to the APH-1 family.</text>
</comment>
<dbReference type="Pfam" id="PF06105">
    <property type="entry name" value="Aph-1"/>
    <property type="match status" value="1"/>
</dbReference>
<proteinExistence type="inferred from homology"/>
<dbReference type="InterPro" id="IPR009294">
    <property type="entry name" value="Aph-1"/>
</dbReference>
<reference evidence="8" key="1">
    <citation type="submission" date="2020-12" db="EMBL/GenBank/DDBJ databases">
        <authorList>
            <person name="Iha C."/>
        </authorList>
    </citation>
    <scope>NUCLEOTIDE SEQUENCE</scope>
</reference>
<evidence type="ECO:0000256" key="3">
    <source>
        <dbReference type="ARBA" id="ARBA00022692"/>
    </source>
</evidence>
<organism evidence="8 9">
    <name type="scientific">Ostreobium quekettii</name>
    <dbReference type="NCBI Taxonomy" id="121088"/>
    <lineage>
        <taxon>Eukaryota</taxon>
        <taxon>Viridiplantae</taxon>
        <taxon>Chlorophyta</taxon>
        <taxon>core chlorophytes</taxon>
        <taxon>Ulvophyceae</taxon>
        <taxon>TCBD clade</taxon>
        <taxon>Bryopsidales</taxon>
        <taxon>Ostreobineae</taxon>
        <taxon>Ostreobiaceae</taxon>
        <taxon>Ostreobium</taxon>
    </lineage>
</organism>
<evidence type="ECO:0000256" key="5">
    <source>
        <dbReference type="ARBA" id="ARBA00022989"/>
    </source>
</evidence>
<protein>
    <recommendedName>
        <fullName evidence="10">Aph-1</fullName>
    </recommendedName>
</protein>
<gene>
    <name evidence="8" type="ORF">OSTQU699_LOCUS3271</name>
</gene>
<keyword evidence="6 7" id="KW-0472">Membrane</keyword>
<comment type="subcellular location">
    <subcellularLocation>
        <location evidence="1">Membrane</location>
        <topology evidence="1">Multi-pass membrane protein</topology>
    </subcellularLocation>
</comment>
<feature type="transmembrane region" description="Helical" evidence="7">
    <location>
        <begin position="30"/>
        <end position="53"/>
    </location>
</feature>
<evidence type="ECO:0000256" key="6">
    <source>
        <dbReference type="ARBA" id="ARBA00023136"/>
    </source>
</evidence>
<dbReference type="Proteomes" id="UP000708148">
    <property type="component" value="Unassembled WGS sequence"/>
</dbReference>
<evidence type="ECO:0000313" key="8">
    <source>
        <dbReference type="EMBL" id="CAD7697910.1"/>
    </source>
</evidence>
<comment type="caution">
    <text evidence="8">The sequence shown here is derived from an EMBL/GenBank/DDBJ whole genome shotgun (WGS) entry which is preliminary data.</text>
</comment>
<dbReference type="GO" id="GO:0016020">
    <property type="term" value="C:membrane"/>
    <property type="evidence" value="ECO:0007669"/>
    <property type="project" value="UniProtKB-SubCell"/>
</dbReference>
<evidence type="ECO:0008006" key="10">
    <source>
        <dbReference type="Google" id="ProtNLM"/>
    </source>
</evidence>
<name>A0A8S1IT25_9CHLO</name>
<dbReference type="OrthoDB" id="6507463at2759"/>
<feature type="transmembrane region" description="Helical" evidence="7">
    <location>
        <begin position="213"/>
        <end position="235"/>
    </location>
</feature>
<feature type="transmembrane region" description="Helical" evidence="7">
    <location>
        <begin position="6"/>
        <end position="25"/>
    </location>
</feature>
<dbReference type="EMBL" id="CAJHUC010000728">
    <property type="protein sequence ID" value="CAD7697910.1"/>
    <property type="molecule type" value="Genomic_DNA"/>
</dbReference>
<dbReference type="GO" id="GO:0016485">
    <property type="term" value="P:protein processing"/>
    <property type="evidence" value="ECO:0007669"/>
    <property type="project" value="InterPro"/>
</dbReference>
<dbReference type="GO" id="GO:0007219">
    <property type="term" value="P:Notch signaling pathway"/>
    <property type="evidence" value="ECO:0007669"/>
    <property type="project" value="UniProtKB-KW"/>
</dbReference>
<sequence>MGFVSLLGHFLVGVGPPLVFFVLFISRRSFVVLVTLASAFYYLVVFLLTASLLRGLVPLDPSPGPHAGALAAAVAIETAARYLLWVLHRMTTNTLADTARRTGKSWSPSDALHVSVGFGFGQGAAHAVFFFLAALPLLAGEATYYVDRCPQMSYFLTLALLELGFSALHTAGTVVFFSGLSAGEGGLRVWGPPLLHLAAAMCTLASFREGGCAGSVPAVGALAAGTCAWAVRVAVAEASRRPGLIRTER</sequence>
<dbReference type="AlphaFoldDB" id="A0A8S1IT25"/>
<evidence type="ECO:0000256" key="1">
    <source>
        <dbReference type="ARBA" id="ARBA00004141"/>
    </source>
</evidence>
<accession>A0A8S1IT25</accession>
<evidence type="ECO:0000256" key="4">
    <source>
        <dbReference type="ARBA" id="ARBA00022976"/>
    </source>
</evidence>
<keyword evidence="4" id="KW-0914">Notch signaling pathway</keyword>
<feature type="transmembrane region" description="Helical" evidence="7">
    <location>
        <begin position="111"/>
        <end position="134"/>
    </location>
</feature>
<feature type="transmembrane region" description="Helical" evidence="7">
    <location>
        <begin position="154"/>
        <end position="177"/>
    </location>
</feature>
<keyword evidence="3 7" id="KW-0812">Transmembrane</keyword>
<keyword evidence="9" id="KW-1185">Reference proteome</keyword>
<evidence type="ECO:0000313" key="9">
    <source>
        <dbReference type="Proteomes" id="UP000708148"/>
    </source>
</evidence>
<evidence type="ECO:0000256" key="2">
    <source>
        <dbReference type="ARBA" id="ARBA00005577"/>
    </source>
</evidence>
<evidence type="ECO:0000256" key="7">
    <source>
        <dbReference type="SAM" id="Phobius"/>
    </source>
</evidence>
<dbReference type="PANTHER" id="PTHR12889">
    <property type="entry name" value="GAMMA-SECRETASE SUBUNIT APH-1"/>
    <property type="match status" value="1"/>
</dbReference>
<keyword evidence="5 7" id="KW-1133">Transmembrane helix</keyword>